<feature type="domain" description="IF rod" evidence="4">
    <location>
        <begin position="112"/>
        <end position="436"/>
    </location>
</feature>
<dbReference type="Ensembl" id="ENSORLT00015017596.1">
    <property type="protein sequence ID" value="ENSORLP00015028873.1"/>
    <property type="gene ID" value="ENSORLG00015000768.1"/>
</dbReference>
<name>A0A3P9J9P1_ORYLA</name>
<organism evidence="5 6">
    <name type="scientific">Oryzias latipes</name>
    <name type="common">Japanese rice fish</name>
    <name type="synonym">Japanese killifish</name>
    <dbReference type="NCBI Taxonomy" id="8090"/>
    <lineage>
        <taxon>Eukaryota</taxon>
        <taxon>Metazoa</taxon>
        <taxon>Chordata</taxon>
        <taxon>Craniata</taxon>
        <taxon>Vertebrata</taxon>
        <taxon>Euteleostomi</taxon>
        <taxon>Actinopterygii</taxon>
        <taxon>Neopterygii</taxon>
        <taxon>Teleostei</taxon>
        <taxon>Neoteleostei</taxon>
        <taxon>Acanthomorphata</taxon>
        <taxon>Ovalentaria</taxon>
        <taxon>Atherinomorphae</taxon>
        <taxon>Beloniformes</taxon>
        <taxon>Adrianichthyidae</taxon>
        <taxon>Oryziinae</taxon>
        <taxon>Oryzias</taxon>
    </lineage>
</organism>
<reference evidence="5 6" key="2">
    <citation type="submission" date="2017-04" db="EMBL/GenBank/DDBJ databases">
        <title>CpG methylation of centromeres and impact of large insertions on vertebrate speciation.</title>
        <authorList>
            <person name="Ichikawa K."/>
            <person name="Yoshimura J."/>
            <person name="Morishita S."/>
        </authorList>
    </citation>
    <scope>NUCLEOTIDE SEQUENCE</scope>
    <source>
        <strain evidence="5 6">HSOK</strain>
    </source>
</reference>
<feature type="coiled-coil region" evidence="3">
    <location>
        <begin position="116"/>
        <end position="150"/>
    </location>
</feature>
<evidence type="ECO:0000256" key="2">
    <source>
        <dbReference type="ARBA" id="ARBA00023054"/>
    </source>
</evidence>
<dbReference type="InterPro" id="IPR002957">
    <property type="entry name" value="Keratin_I"/>
</dbReference>
<dbReference type="SMART" id="SM01391">
    <property type="entry name" value="Filament"/>
    <property type="match status" value="1"/>
</dbReference>
<dbReference type="GO" id="GO:0005198">
    <property type="term" value="F:structural molecule activity"/>
    <property type="evidence" value="ECO:0007669"/>
    <property type="project" value="InterPro"/>
</dbReference>
<evidence type="ECO:0000256" key="3">
    <source>
        <dbReference type="SAM" id="Coils"/>
    </source>
</evidence>
<evidence type="ECO:0000313" key="6">
    <source>
        <dbReference type="Proteomes" id="UP000265200"/>
    </source>
</evidence>
<keyword evidence="1" id="KW-0403">Intermediate filament</keyword>
<dbReference type="Gene3D" id="1.20.5.500">
    <property type="entry name" value="Single helix bin"/>
    <property type="match status" value="1"/>
</dbReference>
<sequence length="436" mass="50798">MTPEEERFGVEGKNWNFDSEPAFLRLWSQPGCWWADLRADTCYNSLPSIHPVCVNALDSCRHEALSSAVMQNGPEPSQFSLENLRNLIEGSAQRGFDVPDSGGRPFDDNAGKRQTLNGLNHRLEDYLRKVIHLKDKNQILQTQIDAIESERRESRGLDWNQTQETLEDQERQVGVFFFSGAAFCLDYVESGVSSLQIKEISEEKVKLILNIKTTKLEKEDFKRKLEAETTARRTVEKELEELVTVPVLRQQQDNLRREIEILNKTLQQQKTEHQAKVKDLCEKIRESKVTVEIKSENSNLTNIVKEIRQKYDAIAKRNMEEMDEWYQKELKSIQEQENHHRSELESGNSEYTHLLKEKKMLEIHTDTLISKIKYLEETLKESRQQVAGNRGELRKKLQELISQIDEQQKKNQDLLDITGSLQVQIQKYKDLVGYKH</sequence>
<protein>
    <recommendedName>
        <fullName evidence="4">IF rod domain-containing protein</fullName>
    </recommendedName>
</protein>
<dbReference type="PANTHER" id="PTHR23239:SF358">
    <property type="entry name" value="KERATIN, TYPE I CYTOSKELETAL 18"/>
    <property type="match status" value="1"/>
</dbReference>
<evidence type="ECO:0000313" key="5">
    <source>
        <dbReference type="Ensembl" id="ENSORLP00015028873.1"/>
    </source>
</evidence>
<dbReference type="Proteomes" id="UP000265200">
    <property type="component" value="Chromosome 2"/>
</dbReference>
<reference evidence="5" key="4">
    <citation type="submission" date="2025-09" db="UniProtKB">
        <authorList>
            <consortium name="Ensembl"/>
        </authorList>
    </citation>
    <scope>IDENTIFICATION</scope>
    <source>
        <strain evidence="5">HSOK</strain>
    </source>
</reference>
<accession>A0A3P9J9P1</accession>
<dbReference type="PROSITE" id="PS51842">
    <property type="entry name" value="IF_ROD_2"/>
    <property type="match status" value="1"/>
</dbReference>
<dbReference type="Gene3D" id="1.20.5.170">
    <property type="match status" value="1"/>
</dbReference>
<feature type="coiled-coil region" evidence="3">
    <location>
        <begin position="218"/>
        <end position="283"/>
    </location>
</feature>
<dbReference type="PANTHER" id="PTHR23239">
    <property type="entry name" value="INTERMEDIATE FILAMENT"/>
    <property type="match status" value="1"/>
</dbReference>
<evidence type="ECO:0000259" key="4">
    <source>
        <dbReference type="PROSITE" id="PS51842"/>
    </source>
</evidence>
<evidence type="ECO:0000256" key="1">
    <source>
        <dbReference type="ARBA" id="ARBA00022754"/>
    </source>
</evidence>
<dbReference type="GO" id="GO:0005882">
    <property type="term" value="C:intermediate filament"/>
    <property type="evidence" value="ECO:0007669"/>
    <property type="project" value="UniProtKB-KW"/>
</dbReference>
<dbReference type="InterPro" id="IPR039008">
    <property type="entry name" value="IF_rod_dom"/>
</dbReference>
<dbReference type="Gene3D" id="1.20.5.1160">
    <property type="entry name" value="Vasodilator-stimulated phosphoprotein"/>
    <property type="match status" value="1"/>
</dbReference>
<feature type="coiled-coil region" evidence="3">
    <location>
        <begin position="390"/>
        <end position="417"/>
    </location>
</feature>
<reference key="1">
    <citation type="journal article" date="2007" name="Nature">
        <title>The medaka draft genome and insights into vertebrate genome evolution.</title>
        <authorList>
            <person name="Kasahara M."/>
            <person name="Naruse K."/>
            <person name="Sasaki S."/>
            <person name="Nakatani Y."/>
            <person name="Qu W."/>
            <person name="Ahsan B."/>
            <person name="Yamada T."/>
            <person name="Nagayasu Y."/>
            <person name="Doi K."/>
            <person name="Kasai Y."/>
            <person name="Jindo T."/>
            <person name="Kobayashi D."/>
            <person name="Shimada A."/>
            <person name="Toyoda A."/>
            <person name="Kuroki Y."/>
            <person name="Fujiyama A."/>
            <person name="Sasaki T."/>
            <person name="Shimizu A."/>
            <person name="Asakawa S."/>
            <person name="Shimizu N."/>
            <person name="Hashimoto S."/>
            <person name="Yang J."/>
            <person name="Lee Y."/>
            <person name="Matsushima K."/>
            <person name="Sugano S."/>
            <person name="Sakaizumi M."/>
            <person name="Narita T."/>
            <person name="Ohishi K."/>
            <person name="Haga S."/>
            <person name="Ohta F."/>
            <person name="Nomoto H."/>
            <person name="Nogata K."/>
            <person name="Morishita T."/>
            <person name="Endo T."/>
            <person name="Shin-I T."/>
            <person name="Takeda H."/>
            <person name="Morishita S."/>
            <person name="Kohara Y."/>
        </authorList>
    </citation>
    <scope>NUCLEOTIDE SEQUENCE [LARGE SCALE GENOMIC DNA]</scope>
    <source>
        <strain>Hd-rR</strain>
    </source>
</reference>
<dbReference type="Pfam" id="PF00038">
    <property type="entry name" value="Filament"/>
    <property type="match status" value="1"/>
</dbReference>
<dbReference type="AlphaFoldDB" id="A0A3P9J9P1"/>
<keyword evidence="2 3" id="KW-0175">Coiled coil</keyword>
<reference evidence="5" key="3">
    <citation type="submission" date="2025-08" db="UniProtKB">
        <authorList>
            <consortium name="Ensembl"/>
        </authorList>
    </citation>
    <scope>IDENTIFICATION</scope>
    <source>
        <strain evidence="5">HSOK</strain>
    </source>
</reference>
<proteinExistence type="predicted"/>